<keyword evidence="3 8" id="KW-0441">Lipid A biosynthesis</keyword>
<comment type="caution">
    <text evidence="10">The sequence shown here is derived from an EMBL/GenBank/DDBJ whole genome shotgun (WGS) entry which is preliminary data.</text>
</comment>
<evidence type="ECO:0000259" key="9">
    <source>
        <dbReference type="Pfam" id="PF13720"/>
    </source>
</evidence>
<dbReference type="InterPro" id="IPR037157">
    <property type="entry name" value="Acetyltransf_C_sf"/>
</dbReference>
<dbReference type="Gene3D" id="2.160.10.10">
    <property type="entry name" value="Hexapeptide repeat proteins"/>
    <property type="match status" value="1"/>
</dbReference>
<comment type="catalytic activity">
    <reaction evidence="8">
        <text>a (3R)-hydroxyacyl-[ACP] + UDP-N-acetyl-alpha-D-glucosamine = a UDP-3-O-[(3R)-3-hydroxyacyl]-N-acetyl-alpha-D-glucosamine + holo-[ACP]</text>
        <dbReference type="Rhea" id="RHEA:67812"/>
        <dbReference type="Rhea" id="RHEA-COMP:9685"/>
        <dbReference type="Rhea" id="RHEA-COMP:9945"/>
        <dbReference type="ChEBI" id="CHEBI:57705"/>
        <dbReference type="ChEBI" id="CHEBI:64479"/>
        <dbReference type="ChEBI" id="CHEBI:78827"/>
        <dbReference type="ChEBI" id="CHEBI:173225"/>
        <dbReference type="EC" id="2.3.1.129"/>
    </reaction>
</comment>
<accession>A0AA46I684</accession>
<dbReference type="GO" id="GO:0005737">
    <property type="term" value="C:cytoplasm"/>
    <property type="evidence" value="ECO:0007669"/>
    <property type="project" value="UniProtKB-SubCell"/>
</dbReference>
<comment type="similarity">
    <text evidence="8">Belongs to the transferase hexapeptide repeat family. LpxA subfamily.</text>
</comment>
<dbReference type="PIRSF" id="PIRSF000456">
    <property type="entry name" value="UDP-GlcNAc_acltr"/>
    <property type="match status" value="1"/>
</dbReference>
<dbReference type="CDD" id="cd03351">
    <property type="entry name" value="LbH_UDP-GlcNAc_AT"/>
    <property type="match status" value="1"/>
</dbReference>
<name>A0AA46I684_9FUSO</name>
<dbReference type="EC" id="2.3.1.129" evidence="8"/>
<organism evidence="10 11">
    <name type="scientific">Hypnocyclicus thermotrophus</name>
    <dbReference type="NCBI Taxonomy" id="1627895"/>
    <lineage>
        <taxon>Bacteria</taxon>
        <taxon>Fusobacteriati</taxon>
        <taxon>Fusobacteriota</taxon>
        <taxon>Fusobacteriia</taxon>
        <taxon>Fusobacteriales</taxon>
        <taxon>Fusobacteriaceae</taxon>
        <taxon>Hypnocyclicus</taxon>
    </lineage>
</organism>
<evidence type="ECO:0000313" key="11">
    <source>
        <dbReference type="Proteomes" id="UP000294678"/>
    </source>
</evidence>
<comment type="subcellular location">
    <subcellularLocation>
        <location evidence="8">Cytoplasm</location>
    </subcellularLocation>
</comment>
<dbReference type="SUPFAM" id="SSF51161">
    <property type="entry name" value="Trimeric LpxA-like enzymes"/>
    <property type="match status" value="1"/>
</dbReference>
<dbReference type="PANTHER" id="PTHR43480">
    <property type="entry name" value="ACYL-[ACYL-CARRIER-PROTEIN]--UDP-N-ACETYLGLUCOSAMINE O-ACYLTRANSFERASE"/>
    <property type="match status" value="1"/>
</dbReference>
<dbReference type="InterPro" id="IPR029098">
    <property type="entry name" value="Acetyltransf_C"/>
</dbReference>
<dbReference type="InterPro" id="IPR010137">
    <property type="entry name" value="Lipid_A_LpxA"/>
</dbReference>
<dbReference type="Gene3D" id="1.20.1180.10">
    <property type="entry name" value="Udp N-acetylglucosamine O-acyltransferase, C-terminal domain"/>
    <property type="match status" value="1"/>
</dbReference>
<evidence type="ECO:0000256" key="8">
    <source>
        <dbReference type="HAMAP-Rule" id="MF_00387"/>
    </source>
</evidence>
<keyword evidence="2 8" id="KW-0444">Lipid biosynthesis</keyword>
<dbReference type="Pfam" id="PF00132">
    <property type="entry name" value="Hexapep"/>
    <property type="match status" value="2"/>
</dbReference>
<dbReference type="Proteomes" id="UP000294678">
    <property type="component" value="Unassembled WGS sequence"/>
</dbReference>
<proteinExistence type="inferred from homology"/>
<keyword evidence="1 8" id="KW-0963">Cytoplasm</keyword>
<dbReference type="InterPro" id="IPR018357">
    <property type="entry name" value="Hexapep_transf_CS"/>
</dbReference>
<evidence type="ECO:0000256" key="5">
    <source>
        <dbReference type="ARBA" id="ARBA00022737"/>
    </source>
</evidence>
<dbReference type="InterPro" id="IPR011004">
    <property type="entry name" value="Trimer_LpxA-like_sf"/>
</dbReference>
<protein>
    <recommendedName>
        <fullName evidence="8">Acyl-[acyl-carrier-protein]--UDP-N-acetylglucosamine O-acyltransferase</fullName>
        <shortName evidence="8">UDP-N-acetylglucosamine acyltransferase</shortName>
        <ecNumber evidence="8">2.3.1.129</ecNumber>
    </recommendedName>
</protein>
<evidence type="ECO:0000256" key="7">
    <source>
        <dbReference type="ARBA" id="ARBA00023315"/>
    </source>
</evidence>
<evidence type="ECO:0000256" key="3">
    <source>
        <dbReference type="ARBA" id="ARBA00022556"/>
    </source>
</evidence>
<dbReference type="AlphaFoldDB" id="A0AA46I684"/>
<feature type="domain" description="UDP N-acetylglucosamine O-acyltransferase C-terminal" evidence="9">
    <location>
        <begin position="173"/>
        <end position="253"/>
    </location>
</feature>
<comment type="pathway">
    <text evidence="8">Glycolipid biosynthesis; lipid IV(A) biosynthesis; lipid IV(A) from (3R)-3-hydroxytetradecanoyl-[acyl-carrier-protein] and UDP-N-acetyl-alpha-D-glucosamine: step 1/6.</text>
</comment>
<dbReference type="PANTHER" id="PTHR43480:SF1">
    <property type="entry name" value="ACYL-[ACYL-CARRIER-PROTEIN]--UDP-N-ACETYLGLUCOSAMINE O-ACYLTRANSFERASE, MITOCHONDRIAL-RELATED"/>
    <property type="match status" value="1"/>
</dbReference>
<comment type="subunit">
    <text evidence="8">Homotrimer.</text>
</comment>
<dbReference type="Pfam" id="PF13720">
    <property type="entry name" value="Acetyltransf_11"/>
    <property type="match status" value="1"/>
</dbReference>
<evidence type="ECO:0000256" key="2">
    <source>
        <dbReference type="ARBA" id="ARBA00022516"/>
    </source>
</evidence>
<dbReference type="GO" id="GO:0008780">
    <property type="term" value="F:acyl-[acyl-carrier-protein]-UDP-N-acetylglucosamine O-acyltransferase activity"/>
    <property type="evidence" value="ECO:0007669"/>
    <property type="project" value="UniProtKB-UniRule"/>
</dbReference>
<keyword evidence="6 8" id="KW-0443">Lipid metabolism</keyword>
<evidence type="ECO:0000256" key="1">
    <source>
        <dbReference type="ARBA" id="ARBA00022490"/>
    </source>
</evidence>
<gene>
    <name evidence="8" type="primary">lpxA</name>
    <name evidence="10" type="ORF">EV215_0572</name>
</gene>
<dbReference type="HAMAP" id="MF_00387">
    <property type="entry name" value="LpxA"/>
    <property type="match status" value="1"/>
</dbReference>
<dbReference type="EMBL" id="SOBG01000002">
    <property type="protein sequence ID" value="TDT71880.1"/>
    <property type="molecule type" value="Genomic_DNA"/>
</dbReference>
<dbReference type="InterPro" id="IPR001451">
    <property type="entry name" value="Hexapep"/>
</dbReference>
<keyword evidence="7 8" id="KW-0012">Acyltransferase</keyword>
<keyword evidence="4 8" id="KW-0808">Transferase</keyword>
<evidence type="ECO:0000313" key="10">
    <source>
        <dbReference type="EMBL" id="TDT71880.1"/>
    </source>
</evidence>
<evidence type="ECO:0000256" key="6">
    <source>
        <dbReference type="ARBA" id="ARBA00023098"/>
    </source>
</evidence>
<dbReference type="PROSITE" id="PS00101">
    <property type="entry name" value="HEXAPEP_TRANSFERASES"/>
    <property type="match status" value="2"/>
</dbReference>
<reference evidence="10 11" key="1">
    <citation type="submission" date="2019-03" db="EMBL/GenBank/DDBJ databases">
        <title>Genomic Encyclopedia of Type Strains, Phase IV (KMG-IV): sequencing the most valuable type-strain genomes for metagenomic binning, comparative biology and taxonomic classification.</title>
        <authorList>
            <person name="Goeker M."/>
        </authorList>
    </citation>
    <scope>NUCLEOTIDE SEQUENCE [LARGE SCALE GENOMIC DNA]</scope>
    <source>
        <strain evidence="10 11">DSM 100055</strain>
    </source>
</reference>
<comment type="function">
    <text evidence="8">Involved in the biosynthesis of lipid A, a phosphorylated glycolipid that anchors the lipopolysaccharide to the outer membrane of the cell.</text>
</comment>
<evidence type="ECO:0000256" key="4">
    <source>
        <dbReference type="ARBA" id="ARBA00022679"/>
    </source>
</evidence>
<dbReference type="NCBIfam" id="NF003657">
    <property type="entry name" value="PRK05289.1"/>
    <property type="match status" value="1"/>
</dbReference>
<sequence>MIHETAIIEKGAVIGEDVEIGAYCFIGKDVKIGNGTILKSHVVVEGKTTIGENNIIYPYASIGQDPQDLKYNGEDTELIIGDNNKIREFCTINKGTTASNKTVIGNNNLLMAYVHVAHDVVIGDNCIFANCATLAGHVEVENFAVVGGLTGVHQFCKIGESAMIGGATRIVQDVAPFVTVEGNDAKTRGLNLLGLKRRGFSREDIRNIKTAYKKIFMSKIKLENALNELEIEFKDDKNIIHMIKTIRSFDRGLTR</sequence>
<dbReference type="NCBIfam" id="TIGR01852">
    <property type="entry name" value="lipid_A_lpxA"/>
    <property type="match status" value="1"/>
</dbReference>
<keyword evidence="11" id="KW-1185">Reference proteome</keyword>
<dbReference type="GO" id="GO:0016020">
    <property type="term" value="C:membrane"/>
    <property type="evidence" value="ECO:0007669"/>
    <property type="project" value="GOC"/>
</dbReference>
<keyword evidence="5 8" id="KW-0677">Repeat</keyword>
<dbReference type="RefSeq" id="WP_134112474.1">
    <property type="nucleotide sequence ID" value="NZ_SOBG01000002.1"/>
</dbReference>
<dbReference type="GO" id="GO:0009245">
    <property type="term" value="P:lipid A biosynthetic process"/>
    <property type="evidence" value="ECO:0007669"/>
    <property type="project" value="UniProtKB-UniRule"/>
</dbReference>